<evidence type="ECO:0000313" key="3">
    <source>
        <dbReference type="Proteomes" id="UP000801428"/>
    </source>
</evidence>
<organism evidence="2 3">
    <name type="scientific">Curvularia kusanoi</name>
    <name type="common">Cochliobolus kusanoi</name>
    <dbReference type="NCBI Taxonomy" id="90978"/>
    <lineage>
        <taxon>Eukaryota</taxon>
        <taxon>Fungi</taxon>
        <taxon>Dikarya</taxon>
        <taxon>Ascomycota</taxon>
        <taxon>Pezizomycotina</taxon>
        <taxon>Dothideomycetes</taxon>
        <taxon>Pleosporomycetidae</taxon>
        <taxon>Pleosporales</taxon>
        <taxon>Pleosporineae</taxon>
        <taxon>Pleosporaceae</taxon>
        <taxon>Curvularia</taxon>
    </lineage>
</organism>
<dbReference type="Gene3D" id="3.10.129.10">
    <property type="entry name" value="Hotdog Thioesterase"/>
    <property type="match status" value="1"/>
</dbReference>
<feature type="region of interest" description="Disordered" evidence="1">
    <location>
        <begin position="350"/>
        <end position="436"/>
    </location>
</feature>
<dbReference type="EMBL" id="SWKU01000017">
    <property type="protein sequence ID" value="KAF2999217.1"/>
    <property type="molecule type" value="Genomic_DNA"/>
</dbReference>
<sequence length="436" mass="49036">MLQRVSCVERIKDVRLQGVDDEAKIIVTVERSFTGNGVRIAAGTDKVESKGQAEDQAEDVHGFLEGHTRDEWDKVLIKEERNLVFIKAKSAAELKSIQAGELLEPRYLKAPSEPDFSHSLRPDRALLFRYSAITYNAHLLHLDTAYARDVEGHRHLLVHGPLTLTMMLLSLRKHLQNVTSANRRERVESIEYRNLAPLYCDEKMRLCVKNKKRTDTESLWDVWIEGPTGGMAVKAVVRCVNRVASFQSNVVHEDVKTVSHLKKEAKRAQEARPLAYLYHRSSPLVAWAAYKPERSSKSSSSANNQMRDGTAAPLGVYGRRWRLRQVGDKLSYLYFQSISPLINKNEVDRAPVQGESAQSSPVTQSPGEDQQAAQAVPSLSEQPTHRTEGGAETAHEGKQRGKRLVIKKIPGFHIRQHDPVGLEDAARRRGPRKPGQ</sequence>
<name>A0A9P4TAQ7_CURKU</name>
<dbReference type="AlphaFoldDB" id="A0A9P4TAQ7"/>
<dbReference type="PANTHER" id="PTHR28152:SF1">
    <property type="entry name" value="HYDROXYACYL-THIOESTER DEHYDRATASE TYPE 2, MITOCHONDRIAL"/>
    <property type="match status" value="1"/>
</dbReference>
<dbReference type="Proteomes" id="UP000801428">
    <property type="component" value="Unassembled WGS sequence"/>
</dbReference>
<reference evidence="2" key="1">
    <citation type="submission" date="2019-04" db="EMBL/GenBank/DDBJ databases">
        <title>Sequencing of skin fungus with MAO and IRED activity.</title>
        <authorList>
            <person name="Marsaioli A.J."/>
            <person name="Bonatto J.M.C."/>
            <person name="Reis Junior O."/>
        </authorList>
    </citation>
    <scope>NUCLEOTIDE SEQUENCE</scope>
    <source>
        <strain evidence="2">30M1</strain>
    </source>
</reference>
<feature type="compositionally biased region" description="Basic and acidic residues" evidence="1">
    <location>
        <begin position="383"/>
        <end position="399"/>
    </location>
</feature>
<protein>
    <submittedName>
        <fullName evidence="2">Uncharacterized protein</fullName>
    </submittedName>
</protein>
<dbReference type="PANTHER" id="PTHR28152">
    <property type="entry name" value="HYDROXYACYL-THIOESTER DEHYDRATASE TYPE 2, MITOCHONDRIAL"/>
    <property type="match status" value="1"/>
</dbReference>
<dbReference type="GO" id="GO:0005739">
    <property type="term" value="C:mitochondrion"/>
    <property type="evidence" value="ECO:0007669"/>
    <property type="project" value="TreeGrafter"/>
</dbReference>
<keyword evidence="3" id="KW-1185">Reference proteome</keyword>
<accession>A0A9P4TAQ7</accession>
<comment type="caution">
    <text evidence="2">The sequence shown here is derived from an EMBL/GenBank/DDBJ whole genome shotgun (WGS) entry which is preliminary data.</text>
</comment>
<dbReference type="OrthoDB" id="3257538at2759"/>
<feature type="compositionally biased region" description="Polar residues" evidence="1">
    <location>
        <begin position="355"/>
        <end position="382"/>
    </location>
</feature>
<evidence type="ECO:0000313" key="2">
    <source>
        <dbReference type="EMBL" id="KAF2999217.1"/>
    </source>
</evidence>
<dbReference type="InterPro" id="IPR052741">
    <property type="entry name" value="Mitochondrial_HTD2"/>
</dbReference>
<gene>
    <name evidence="2" type="ORF">E8E13_001192</name>
</gene>
<proteinExistence type="predicted"/>
<dbReference type="GO" id="GO:0019171">
    <property type="term" value="F:(3R)-hydroxyacyl-[acyl-carrier-protein] dehydratase activity"/>
    <property type="evidence" value="ECO:0007669"/>
    <property type="project" value="TreeGrafter"/>
</dbReference>
<evidence type="ECO:0000256" key="1">
    <source>
        <dbReference type="SAM" id="MobiDB-lite"/>
    </source>
</evidence>
<feature type="compositionally biased region" description="Basic and acidic residues" evidence="1">
    <location>
        <begin position="415"/>
        <end position="427"/>
    </location>
</feature>
<dbReference type="InterPro" id="IPR029069">
    <property type="entry name" value="HotDog_dom_sf"/>
</dbReference>
<dbReference type="SUPFAM" id="SSF54637">
    <property type="entry name" value="Thioesterase/thiol ester dehydrase-isomerase"/>
    <property type="match status" value="1"/>
</dbReference>